<dbReference type="EMBL" id="RBNH01000025">
    <property type="protein sequence ID" value="RKO20301.1"/>
    <property type="molecule type" value="Genomic_DNA"/>
</dbReference>
<dbReference type="PROSITE" id="PS51186">
    <property type="entry name" value="GNAT"/>
    <property type="match status" value="1"/>
</dbReference>
<dbReference type="AlphaFoldDB" id="A0A3B0FFK3"/>
<keyword evidence="2" id="KW-0808">Transferase</keyword>
<evidence type="ECO:0000313" key="3">
    <source>
        <dbReference type="Proteomes" id="UP000273159"/>
    </source>
</evidence>
<dbReference type="Proteomes" id="UP000273159">
    <property type="component" value="Unassembled WGS sequence"/>
</dbReference>
<evidence type="ECO:0000313" key="2">
    <source>
        <dbReference type="EMBL" id="RKO20301.1"/>
    </source>
</evidence>
<dbReference type="SUPFAM" id="SSF55729">
    <property type="entry name" value="Acyl-CoA N-acyltransferases (Nat)"/>
    <property type="match status" value="1"/>
</dbReference>
<comment type="caution">
    <text evidence="2">The sequence shown here is derived from an EMBL/GenBank/DDBJ whole genome shotgun (WGS) entry which is preliminary data.</text>
</comment>
<gene>
    <name evidence="2" type="ORF">D7Z96_19010</name>
</gene>
<dbReference type="Gene3D" id="3.40.630.30">
    <property type="match status" value="1"/>
</dbReference>
<protein>
    <submittedName>
        <fullName evidence="2">GNAT family N-acetyltransferase</fullName>
    </submittedName>
</protein>
<name>A0A3B0FFK3_PSEPS</name>
<proteinExistence type="predicted"/>
<sequence>MTPETMVEDITGLLEVWVAGWAGCRGYTTSTEGRFPAVLRNDASGDWEYFASEPTDDEFAALAAKTAEVPARVLTILTNDVARYSSLAARQGLNVTSDSQTMMIVDMETQDAEDPWLSDDDLALHTWEQDGVHYAEVRSGETVAASGRVFVVGETAVFDKIITQPAFQRRGLGSFIMRALAAQAFGYDVQEGLLLASLDGQKLYSHLGWTTVSKVLMLSASHDGADLSLS</sequence>
<dbReference type="InterPro" id="IPR000182">
    <property type="entry name" value="GNAT_dom"/>
</dbReference>
<organism evidence="2 3">
    <name type="scientific">Pseudarthrobacter phenanthrenivorans</name>
    <name type="common">Arthrobacter phenanthrenivorans</name>
    <dbReference type="NCBI Taxonomy" id="361575"/>
    <lineage>
        <taxon>Bacteria</taxon>
        <taxon>Bacillati</taxon>
        <taxon>Actinomycetota</taxon>
        <taxon>Actinomycetes</taxon>
        <taxon>Micrococcales</taxon>
        <taxon>Micrococcaceae</taxon>
        <taxon>Pseudarthrobacter</taxon>
    </lineage>
</organism>
<reference evidence="3" key="2">
    <citation type="submission" date="2018-10" db="EMBL/GenBank/DDBJ databases">
        <authorList>
            <person name="Wang Y."/>
            <person name="Wang J."/>
            <person name="Yang X."/>
            <person name="Wang Z."/>
            <person name="Huang Y."/>
        </authorList>
    </citation>
    <scope>NUCLEOTIDE SEQUENCE [LARGE SCALE GENOMIC DNA]</scope>
    <source>
        <strain evidence="3">J015</strain>
    </source>
</reference>
<dbReference type="GO" id="GO:0016747">
    <property type="term" value="F:acyltransferase activity, transferring groups other than amino-acyl groups"/>
    <property type="evidence" value="ECO:0007669"/>
    <property type="project" value="InterPro"/>
</dbReference>
<dbReference type="InterPro" id="IPR016181">
    <property type="entry name" value="Acyl_CoA_acyltransferase"/>
</dbReference>
<dbReference type="RefSeq" id="WP_120693566.1">
    <property type="nucleotide sequence ID" value="NZ_RBNH01000025.1"/>
</dbReference>
<reference evidence="2 3" key="1">
    <citation type="submission" date="2018-10" db="EMBL/GenBank/DDBJ databases">
        <title>Genome-guide identification and characterization of bacteria that degrade polycyclic aromatic hydrocarbons and resist hexavalent chromium simultaneously.</title>
        <authorList>
            <person name="Feng H."/>
        </authorList>
    </citation>
    <scope>NUCLEOTIDE SEQUENCE [LARGE SCALE GENOMIC DNA]</scope>
    <source>
        <strain evidence="2 3">J015</strain>
    </source>
</reference>
<accession>A0A3B0FFK3</accession>
<feature type="domain" description="N-acetyltransferase" evidence="1">
    <location>
        <begin position="82"/>
        <end position="230"/>
    </location>
</feature>
<dbReference type="Pfam" id="PF00583">
    <property type="entry name" value="Acetyltransf_1"/>
    <property type="match status" value="1"/>
</dbReference>
<evidence type="ECO:0000259" key="1">
    <source>
        <dbReference type="PROSITE" id="PS51186"/>
    </source>
</evidence>